<keyword evidence="1" id="KW-0812">Transmembrane</keyword>
<evidence type="ECO:0008006" key="4">
    <source>
        <dbReference type="Google" id="ProtNLM"/>
    </source>
</evidence>
<keyword evidence="1" id="KW-1133">Transmembrane helix</keyword>
<evidence type="ECO:0000256" key="1">
    <source>
        <dbReference type="SAM" id="Phobius"/>
    </source>
</evidence>
<dbReference type="Proteomes" id="UP001230978">
    <property type="component" value="Chromosome"/>
</dbReference>
<dbReference type="EMBL" id="CP124535">
    <property type="protein sequence ID" value="WGV15400.1"/>
    <property type="molecule type" value="Genomic_DNA"/>
</dbReference>
<accession>A0ABY8Q4Z4</accession>
<reference evidence="2 3" key="1">
    <citation type="submission" date="2023-04" db="EMBL/GenBank/DDBJ databases">
        <title>YMD61, complete Genome.</title>
        <authorList>
            <person name="Zhang J."/>
        </authorList>
    </citation>
    <scope>NUCLEOTIDE SEQUENCE [LARGE SCALE GENOMIC DNA]</scope>
    <source>
        <strain evidence="2 3">YMD61</strain>
    </source>
</reference>
<evidence type="ECO:0000313" key="3">
    <source>
        <dbReference type="Proteomes" id="UP001230978"/>
    </source>
</evidence>
<organism evidence="2 3">
    <name type="scientific">Fuscovulum ytuae</name>
    <dbReference type="NCBI Taxonomy" id="3042299"/>
    <lineage>
        <taxon>Bacteria</taxon>
        <taxon>Pseudomonadati</taxon>
        <taxon>Pseudomonadota</taxon>
        <taxon>Alphaproteobacteria</taxon>
        <taxon>Rhodobacterales</taxon>
        <taxon>Paracoccaceae</taxon>
        <taxon>Fuscovulum</taxon>
    </lineage>
</organism>
<keyword evidence="1" id="KW-0472">Membrane</keyword>
<feature type="transmembrane region" description="Helical" evidence="1">
    <location>
        <begin position="20"/>
        <end position="41"/>
    </location>
</feature>
<sequence>MSLKNRDEDVVDIGELFSAIRARLWIAALFAICGIVFGMTVNREPVFQARAVFQHFDAFSQSKVAVGGQFIEQMNGTVFIDQVHDALSDAALSEWGRGCMETRW</sequence>
<name>A0ABY8Q4Z4_9RHOB</name>
<gene>
    <name evidence="2" type="ORF">QF092_14175</name>
</gene>
<keyword evidence="3" id="KW-1185">Reference proteome</keyword>
<protein>
    <recommendedName>
        <fullName evidence="4">Polysaccharide chain length determinant N-terminal domain-containing protein</fullName>
    </recommendedName>
</protein>
<dbReference type="RefSeq" id="WP_281464737.1">
    <property type="nucleotide sequence ID" value="NZ_CP124535.1"/>
</dbReference>
<proteinExistence type="predicted"/>
<evidence type="ECO:0000313" key="2">
    <source>
        <dbReference type="EMBL" id="WGV15400.1"/>
    </source>
</evidence>